<comment type="subcellular location">
    <subcellularLocation>
        <location evidence="1">Cell membrane</location>
        <topology evidence="1">Multi-pass membrane protein</topology>
    </subcellularLocation>
</comment>
<dbReference type="PANTHER" id="PTHR36506">
    <property type="entry name" value="PREFLAGELLIN PEPTIDASE"/>
    <property type="match status" value="1"/>
</dbReference>
<keyword evidence="4 6" id="KW-1133">Transmembrane helix</keyword>
<evidence type="ECO:0000313" key="8">
    <source>
        <dbReference type="EMBL" id="EKV28668.1"/>
    </source>
</evidence>
<dbReference type="GO" id="GO:0005886">
    <property type="term" value="C:plasma membrane"/>
    <property type="evidence" value="ECO:0007669"/>
    <property type="project" value="UniProtKB-SubCell"/>
</dbReference>
<feature type="transmembrane region" description="Helical" evidence="6">
    <location>
        <begin position="140"/>
        <end position="162"/>
    </location>
</feature>
<dbReference type="RefSeq" id="WP_009541536.1">
    <property type="nucleotide sequence ID" value="NZ_ANHY01000015.1"/>
</dbReference>
<dbReference type="InterPro" id="IPR052218">
    <property type="entry name" value="Preflagellin_Peptidase"/>
</dbReference>
<dbReference type="PANTHER" id="PTHR36506:SF1">
    <property type="entry name" value="PREFLAGELLIN PEPTIDASE"/>
    <property type="match status" value="1"/>
</dbReference>
<dbReference type="STRING" id="1238182.C882_0880"/>
<dbReference type="Gene3D" id="1.20.120.1220">
    <property type="match status" value="1"/>
</dbReference>
<dbReference type="GO" id="GO:0004190">
    <property type="term" value="F:aspartic-type endopeptidase activity"/>
    <property type="evidence" value="ECO:0007669"/>
    <property type="project" value="InterPro"/>
</dbReference>
<dbReference type="Proteomes" id="UP000009881">
    <property type="component" value="Unassembled WGS sequence"/>
</dbReference>
<accession>K9HDW9</accession>
<evidence type="ECO:0000313" key="9">
    <source>
        <dbReference type="Proteomes" id="UP000009881"/>
    </source>
</evidence>
<feature type="transmembrane region" description="Helical" evidence="6">
    <location>
        <begin position="101"/>
        <end position="120"/>
    </location>
</feature>
<dbReference type="OrthoDB" id="5329005at2"/>
<dbReference type="Pfam" id="PF01478">
    <property type="entry name" value="Peptidase_A24"/>
    <property type="match status" value="1"/>
</dbReference>
<proteinExistence type="predicted"/>
<keyword evidence="2" id="KW-1003">Cell membrane</keyword>
<organism evidence="8 9">
    <name type="scientific">Caenispirillum salinarum AK4</name>
    <dbReference type="NCBI Taxonomy" id="1238182"/>
    <lineage>
        <taxon>Bacteria</taxon>
        <taxon>Pseudomonadati</taxon>
        <taxon>Pseudomonadota</taxon>
        <taxon>Alphaproteobacteria</taxon>
        <taxon>Rhodospirillales</taxon>
        <taxon>Novispirillaceae</taxon>
        <taxon>Caenispirillum</taxon>
    </lineage>
</organism>
<dbReference type="AlphaFoldDB" id="K9HDW9"/>
<keyword evidence="3 6" id="KW-0812">Transmembrane</keyword>
<evidence type="ECO:0000256" key="1">
    <source>
        <dbReference type="ARBA" id="ARBA00004651"/>
    </source>
</evidence>
<gene>
    <name evidence="8" type="ORF">C882_0880</name>
</gene>
<evidence type="ECO:0000256" key="6">
    <source>
        <dbReference type="SAM" id="Phobius"/>
    </source>
</evidence>
<feature type="transmembrane region" description="Helical" evidence="6">
    <location>
        <begin position="32"/>
        <end position="51"/>
    </location>
</feature>
<dbReference type="InterPro" id="IPR000045">
    <property type="entry name" value="Prepilin_IV_endopep_pep"/>
</dbReference>
<feature type="transmembrane region" description="Helical" evidence="6">
    <location>
        <begin position="58"/>
        <end position="81"/>
    </location>
</feature>
<feature type="domain" description="Prepilin type IV endopeptidase peptidase" evidence="7">
    <location>
        <begin position="14"/>
        <end position="115"/>
    </location>
</feature>
<sequence length="168" mass="16937">MNATLTLSQVLPAIFAAPLIVAAIWDGMKYRIPNLLTVLLAASFVPAALLAPQPVDWAWHLGAAALVFGGGAACFAMGWLGGGDVKLAAAVALWLGPLTPVFLLAMAVAGGVVALVVLGVRRLVARLGGGRSTGAPLPRLLTAGEGVPYGLAIAAGGLVMAWRLPLVG</sequence>
<evidence type="ECO:0000256" key="5">
    <source>
        <dbReference type="ARBA" id="ARBA00023136"/>
    </source>
</evidence>
<comment type="caution">
    <text evidence="8">The sequence shown here is derived from an EMBL/GenBank/DDBJ whole genome shotgun (WGS) entry which is preliminary data.</text>
</comment>
<dbReference type="eggNOG" id="COG4960">
    <property type="taxonomic scope" value="Bacteria"/>
</dbReference>
<name>K9HDW9_9PROT</name>
<evidence type="ECO:0000256" key="2">
    <source>
        <dbReference type="ARBA" id="ARBA00022475"/>
    </source>
</evidence>
<reference evidence="8 9" key="1">
    <citation type="journal article" date="2013" name="Genome Announc.">
        <title>Draft Genome Sequence of an Alphaproteobacterium, Caenispirillum salinarum AK4(T), Isolated from a Solar Saltern.</title>
        <authorList>
            <person name="Khatri I."/>
            <person name="Singh A."/>
            <person name="Korpole S."/>
            <person name="Pinnaka A.K."/>
            <person name="Subramanian S."/>
        </authorList>
    </citation>
    <scope>NUCLEOTIDE SEQUENCE [LARGE SCALE GENOMIC DNA]</scope>
    <source>
        <strain evidence="8 9">AK4</strain>
    </source>
</reference>
<evidence type="ECO:0000256" key="4">
    <source>
        <dbReference type="ARBA" id="ARBA00022989"/>
    </source>
</evidence>
<keyword evidence="9" id="KW-1185">Reference proteome</keyword>
<keyword evidence="5 6" id="KW-0472">Membrane</keyword>
<protein>
    <submittedName>
        <fullName evidence="8">Type IV prepilin peptidase TadV/CpaA</fullName>
    </submittedName>
</protein>
<evidence type="ECO:0000256" key="3">
    <source>
        <dbReference type="ARBA" id="ARBA00022692"/>
    </source>
</evidence>
<evidence type="ECO:0000259" key="7">
    <source>
        <dbReference type="Pfam" id="PF01478"/>
    </source>
</evidence>
<dbReference type="EMBL" id="ANHY01000015">
    <property type="protein sequence ID" value="EKV28668.1"/>
    <property type="molecule type" value="Genomic_DNA"/>
</dbReference>